<gene>
    <name evidence="2" type="ORF">M422DRAFT_265557</name>
</gene>
<dbReference type="Proteomes" id="UP000054279">
    <property type="component" value="Unassembled WGS sequence"/>
</dbReference>
<dbReference type="HOGENOM" id="CLU_765409_0_0_1"/>
<organism evidence="2 3">
    <name type="scientific">Sphaerobolus stellatus (strain SS14)</name>
    <dbReference type="NCBI Taxonomy" id="990650"/>
    <lineage>
        <taxon>Eukaryota</taxon>
        <taxon>Fungi</taxon>
        <taxon>Dikarya</taxon>
        <taxon>Basidiomycota</taxon>
        <taxon>Agaricomycotina</taxon>
        <taxon>Agaricomycetes</taxon>
        <taxon>Phallomycetidae</taxon>
        <taxon>Geastrales</taxon>
        <taxon>Sphaerobolaceae</taxon>
        <taxon>Sphaerobolus</taxon>
    </lineage>
</organism>
<feature type="compositionally biased region" description="Polar residues" evidence="1">
    <location>
        <begin position="321"/>
        <end position="332"/>
    </location>
</feature>
<feature type="region of interest" description="Disordered" evidence="1">
    <location>
        <begin position="231"/>
        <end position="253"/>
    </location>
</feature>
<feature type="compositionally biased region" description="Polar residues" evidence="1">
    <location>
        <begin position="13"/>
        <end position="27"/>
    </location>
</feature>
<keyword evidence="3" id="KW-1185">Reference proteome</keyword>
<dbReference type="AlphaFoldDB" id="A0A0C9UTH9"/>
<dbReference type="EMBL" id="KN837225">
    <property type="protein sequence ID" value="KIJ32542.1"/>
    <property type="molecule type" value="Genomic_DNA"/>
</dbReference>
<evidence type="ECO:0000256" key="1">
    <source>
        <dbReference type="SAM" id="MobiDB-lite"/>
    </source>
</evidence>
<feature type="region of interest" description="Disordered" evidence="1">
    <location>
        <begin position="309"/>
        <end position="362"/>
    </location>
</feature>
<evidence type="ECO:0000313" key="2">
    <source>
        <dbReference type="EMBL" id="KIJ32542.1"/>
    </source>
</evidence>
<protein>
    <submittedName>
        <fullName evidence="2">Uncharacterized protein</fullName>
    </submittedName>
</protein>
<proteinExistence type="predicted"/>
<accession>A0A0C9UTH9</accession>
<name>A0A0C9UTH9_SPHS4</name>
<sequence>MSNTPDTAPTEVNIASHTNPKIRSSSPDFFANSFQRSQRCEQRYHARRGSVSLDRHKAAFNNQLRCYEWKSVGSNKFGTTRQPSQRLWRKINSVKDTSRPLVFEVRPDDKSFYVIGRTFLIIQELHQKTIESVGGKAAIGSGIRDSPTKALRRPAPVPLPADHFVWNQWRDIQVRVPNFHAANGLLIAPRDYDNKLPHGQYVEVIGSMRIANNVPQDDPVYQHAYTPPIEPAPQGVGENLEAPEDPAPNGNDIIGDEEDEVGDVVYEFIIPTPASDPMTPERLAMLTPSKTLITPGFSSSVSAMELEFNPADVPIPEDQDSTVSDNDQSTKSSRSKCKQAKQGSSARDKIVRLTRSHPHPID</sequence>
<feature type="region of interest" description="Disordered" evidence="1">
    <location>
        <begin position="1"/>
        <end position="27"/>
    </location>
</feature>
<reference evidence="2 3" key="1">
    <citation type="submission" date="2014-06" db="EMBL/GenBank/DDBJ databases">
        <title>Evolutionary Origins and Diversification of the Mycorrhizal Mutualists.</title>
        <authorList>
            <consortium name="DOE Joint Genome Institute"/>
            <consortium name="Mycorrhizal Genomics Consortium"/>
            <person name="Kohler A."/>
            <person name="Kuo A."/>
            <person name="Nagy L.G."/>
            <person name="Floudas D."/>
            <person name="Copeland A."/>
            <person name="Barry K.W."/>
            <person name="Cichocki N."/>
            <person name="Veneault-Fourrey C."/>
            <person name="LaButti K."/>
            <person name="Lindquist E.A."/>
            <person name="Lipzen A."/>
            <person name="Lundell T."/>
            <person name="Morin E."/>
            <person name="Murat C."/>
            <person name="Riley R."/>
            <person name="Ohm R."/>
            <person name="Sun H."/>
            <person name="Tunlid A."/>
            <person name="Henrissat B."/>
            <person name="Grigoriev I.V."/>
            <person name="Hibbett D.S."/>
            <person name="Martin F."/>
        </authorList>
    </citation>
    <scope>NUCLEOTIDE SEQUENCE [LARGE SCALE GENOMIC DNA]</scope>
    <source>
        <strain evidence="2 3">SS14</strain>
    </source>
</reference>
<evidence type="ECO:0000313" key="3">
    <source>
        <dbReference type="Proteomes" id="UP000054279"/>
    </source>
</evidence>
<feature type="compositionally biased region" description="Basic residues" evidence="1">
    <location>
        <begin position="352"/>
        <end position="362"/>
    </location>
</feature>